<dbReference type="GO" id="GO:0005737">
    <property type="term" value="C:cytoplasm"/>
    <property type="evidence" value="ECO:0007669"/>
    <property type="project" value="TreeGrafter"/>
</dbReference>
<dbReference type="AlphaFoldDB" id="A0A016W387"/>
<evidence type="ECO:0000259" key="1">
    <source>
        <dbReference type="PROSITE" id="PS50011"/>
    </source>
</evidence>
<dbReference type="EMBL" id="JARK01001337">
    <property type="protein sequence ID" value="EYC34324.1"/>
    <property type="molecule type" value="Genomic_DNA"/>
</dbReference>
<feature type="domain" description="Protein kinase" evidence="1">
    <location>
        <begin position="326"/>
        <end position="565"/>
    </location>
</feature>
<dbReference type="InterPro" id="IPR013783">
    <property type="entry name" value="Ig-like_fold"/>
</dbReference>
<dbReference type="Proteomes" id="UP000024635">
    <property type="component" value="Unassembled WGS sequence"/>
</dbReference>
<dbReference type="SUPFAM" id="SSF48726">
    <property type="entry name" value="Immunoglobulin"/>
    <property type="match status" value="1"/>
</dbReference>
<dbReference type="SMART" id="SM00220">
    <property type="entry name" value="S_TKc"/>
    <property type="match status" value="1"/>
</dbReference>
<dbReference type="InterPro" id="IPR000719">
    <property type="entry name" value="Prot_kinase_dom"/>
</dbReference>
<dbReference type="PROSITE" id="PS50011">
    <property type="entry name" value="PROTEIN_KINASE_DOM"/>
    <property type="match status" value="1"/>
</dbReference>
<dbReference type="Pfam" id="PF00069">
    <property type="entry name" value="Pkinase"/>
    <property type="match status" value="1"/>
</dbReference>
<sequence length="589" mass="65645">MCSTGRRASCDAWDRVLNRPPRFSVSLSGIASCAYHALRKGEVDLEHGEQVQILDVHSGFSHVLKENGTHGNVPSYFLELDDIPGDTLAEQISYRRMWHTLVDEVAPVLPSSSPLSPQQSPLLTGLVLDRRPVFVVPLTDVSVCEGDVVVLEPKISSASSFTATWRGPAVQAGRARVECDDGRTRLTIERAVPLDGGPYSVIAENEYGTSSSLAVMKVVVRPEAPTAVVCERIGRNALLLSWSQGARGGCYFCVEYKSEEMPYFRCAASALRSTTISMRHFRPVRYRIRIFAYNFNFRSRPTEEVEVDFRREVSLLENASDLSNSFKLGEVCGRGRSSVVYEATHLKTQRSLVVKVLAEGRAKEDAEREVAILSTLHHANMPRLKGIFVLDNRYCIAMKRMVGVPISIFVEEFVHGREEGGHLEKLMQHLSTDILSALSYLHTRNIAHLDVKPANLLVSDHVSLVDFGCARFVDAADLDWGDGDKSYSAPERIAGKQPSTKSDIWSFGAVLFEVCFGVAPHRMLTTLTMNAERRSPALLSFLNEVLALEAARRPSAEECMQHQWFEACNQLRVPHERREFKSRSASFEG</sequence>
<dbReference type="InterPro" id="IPR036116">
    <property type="entry name" value="FN3_sf"/>
</dbReference>
<organism evidence="2 3">
    <name type="scientific">Ancylostoma ceylanicum</name>
    <dbReference type="NCBI Taxonomy" id="53326"/>
    <lineage>
        <taxon>Eukaryota</taxon>
        <taxon>Metazoa</taxon>
        <taxon>Ecdysozoa</taxon>
        <taxon>Nematoda</taxon>
        <taxon>Chromadorea</taxon>
        <taxon>Rhabditida</taxon>
        <taxon>Rhabditina</taxon>
        <taxon>Rhabditomorpha</taxon>
        <taxon>Strongyloidea</taxon>
        <taxon>Ancylostomatidae</taxon>
        <taxon>Ancylostomatinae</taxon>
        <taxon>Ancylostoma</taxon>
    </lineage>
</organism>
<dbReference type="InterPro" id="IPR003961">
    <property type="entry name" value="FN3_dom"/>
</dbReference>
<proteinExistence type="predicted"/>
<dbReference type="OrthoDB" id="2570713at2759"/>
<dbReference type="Pfam" id="PF07679">
    <property type="entry name" value="I-set"/>
    <property type="match status" value="1"/>
</dbReference>
<dbReference type="InterPro" id="IPR008271">
    <property type="entry name" value="Ser/Thr_kinase_AS"/>
</dbReference>
<accession>A0A016W387</accession>
<dbReference type="GO" id="GO:0004674">
    <property type="term" value="F:protein serine/threonine kinase activity"/>
    <property type="evidence" value="ECO:0007669"/>
    <property type="project" value="TreeGrafter"/>
</dbReference>
<dbReference type="CDD" id="cd00063">
    <property type="entry name" value="FN3"/>
    <property type="match status" value="1"/>
</dbReference>
<evidence type="ECO:0000313" key="2">
    <source>
        <dbReference type="EMBL" id="EYC34324.1"/>
    </source>
</evidence>
<dbReference type="Gene3D" id="1.10.510.10">
    <property type="entry name" value="Transferase(Phosphotransferase) domain 1"/>
    <property type="match status" value="1"/>
</dbReference>
<dbReference type="GO" id="GO:0005524">
    <property type="term" value="F:ATP binding"/>
    <property type="evidence" value="ECO:0007669"/>
    <property type="project" value="InterPro"/>
</dbReference>
<dbReference type="SUPFAM" id="SSF56112">
    <property type="entry name" value="Protein kinase-like (PK-like)"/>
    <property type="match status" value="1"/>
</dbReference>
<evidence type="ECO:0000313" key="3">
    <source>
        <dbReference type="Proteomes" id="UP000024635"/>
    </source>
</evidence>
<reference evidence="3" key="1">
    <citation type="journal article" date="2015" name="Nat. Genet.">
        <title>The genome and transcriptome of the zoonotic hookworm Ancylostoma ceylanicum identify infection-specific gene families.</title>
        <authorList>
            <person name="Schwarz E.M."/>
            <person name="Hu Y."/>
            <person name="Antoshechkin I."/>
            <person name="Miller M.M."/>
            <person name="Sternberg P.W."/>
            <person name="Aroian R.V."/>
        </authorList>
    </citation>
    <scope>NUCLEOTIDE SEQUENCE</scope>
    <source>
        <strain evidence="3">HY135</strain>
    </source>
</reference>
<gene>
    <name evidence="2" type="primary">Acey_s0001.g359</name>
    <name evidence="2" type="ORF">Y032_0001g359</name>
</gene>
<protein>
    <recommendedName>
        <fullName evidence="1">Protein kinase domain-containing protein</fullName>
    </recommendedName>
</protein>
<dbReference type="PANTHER" id="PTHR24361">
    <property type="entry name" value="MITOGEN-ACTIVATED KINASE KINASE KINASE"/>
    <property type="match status" value="1"/>
</dbReference>
<dbReference type="InterPro" id="IPR053235">
    <property type="entry name" value="Ser_Thr_kinase"/>
</dbReference>
<name>A0A016W387_9BILA</name>
<comment type="caution">
    <text evidence="2">The sequence shown here is derived from an EMBL/GenBank/DDBJ whole genome shotgun (WGS) entry which is preliminary data.</text>
</comment>
<dbReference type="SUPFAM" id="SSF50044">
    <property type="entry name" value="SH3-domain"/>
    <property type="match status" value="1"/>
</dbReference>
<dbReference type="SUPFAM" id="SSF49265">
    <property type="entry name" value="Fibronectin type III"/>
    <property type="match status" value="1"/>
</dbReference>
<keyword evidence="3" id="KW-1185">Reference proteome</keyword>
<dbReference type="PROSITE" id="PS51257">
    <property type="entry name" value="PROKAR_LIPOPROTEIN"/>
    <property type="match status" value="1"/>
</dbReference>
<dbReference type="PROSITE" id="PS00108">
    <property type="entry name" value="PROTEIN_KINASE_ST"/>
    <property type="match status" value="1"/>
</dbReference>
<dbReference type="InterPro" id="IPR036179">
    <property type="entry name" value="Ig-like_dom_sf"/>
</dbReference>
<dbReference type="InterPro" id="IPR013098">
    <property type="entry name" value="Ig_I-set"/>
</dbReference>
<dbReference type="InterPro" id="IPR011009">
    <property type="entry name" value="Kinase-like_dom_sf"/>
</dbReference>
<dbReference type="InterPro" id="IPR036028">
    <property type="entry name" value="SH3-like_dom_sf"/>
</dbReference>
<dbReference type="Gene3D" id="2.60.40.10">
    <property type="entry name" value="Immunoglobulins"/>
    <property type="match status" value="2"/>
</dbReference>